<dbReference type="AlphaFoldDB" id="A0A8X6YCY5"/>
<dbReference type="EMBL" id="BMAV01018325">
    <property type="protein sequence ID" value="GFY70555.1"/>
    <property type="molecule type" value="Genomic_DNA"/>
</dbReference>
<name>A0A8X6YCY5_9ARAC</name>
<sequence>MILRLPSSWIMDCCLKSGASIPKESSDYSSNQLIGNNEINDDSILKEHVKKKARKTRKYDKEYLKFGFSGTWDENKPIPL</sequence>
<evidence type="ECO:0000313" key="1">
    <source>
        <dbReference type="EMBL" id="GFY70555.1"/>
    </source>
</evidence>
<dbReference type="Proteomes" id="UP000886998">
    <property type="component" value="Unassembled WGS sequence"/>
</dbReference>
<dbReference type="OrthoDB" id="6717483at2759"/>
<organism evidence="1 2">
    <name type="scientific">Trichonephila inaurata madagascariensis</name>
    <dbReference type="NCBI Taxonomy" id="2747483"/>
    <lineage>
        <taxon>Eukaryota</taxon>
        <taxon>Metazoa</taxon>
        <taxon>Ecdysozoa</taxon>
        <taxon>Arthropoda</taxon>
        <taxon>Chelicerata</taxon>
        <taxon>Arachnida</taxon>
        <taxon>Araneae</taxon>
        <taxon>Araneomorphae</taxon>
        <taxon>Entelegynae</taxon>
        <taxon>Araneoidea</taxon>
        <taxon>Nephilidae</taxon>
        <taxon>Trichonephila</taxon>
        <taxon>Trichonephila inaurata</taxon>
    </lineage>
</organism>
<evidence type="ECO:0000313" key="2">
    <source>
        <dbReference type="Proteomes" id="UP000886998"/>
    </source>
</evidence>
<protein>
    <submittedName>
        <fullName evidence="1">Uncharacterized protein</fullName>
    </submittedName>
</protein>
<comment type="caution">
    <text evidence="1">The sequence shown here is derived from an EMBL/GenBank/DDBJ whole genome shotgun (WGS) entry which is preliminary data.</text>
</comment>
<reference evidence="1" key="1">
    <citation type="submission" date="2020-08" db="EMBL/GenBank/DDBJ databases">
        <title>Multicomponent nature underlies the extraordinary mechanical properties of spider dragline silk.</title>
        <authorList>
            <person name="Kono N."/>
            <person name="Nakamura H."/>
            <person name="Mori M."/>
            <person name="Yoshida Y."/>
            <person name="Ohtoshi R."/>
            <person name="Malay A.D."/>
            <person name="Moran D.A.P."/>
            <person name="Tomita M."/>
            <person name="Numata K."/>
            <person name="Arakawa K."/>
        </authorList>
    </citation>
    <scope>NUCLEOTIDE SEQUENCE</scope>
</reference>
<proteinExistence type="predicted"/>
<gene>
    <name evidence="1" type="ORF">TNIN_143411</name>
</gene>
<accession>A0A8X6YCY5</accession>
<keyword evidence="2" id="KW-1185">Reference proteome</keyword>